<evidence type="ECO:0000259" key="9">
    <source>
        <dbReference type="PROSITE" id="PS50103"/>
    </source>
</evidence>
<dbReference type="PANTHER" id="PTHR12801">
    <property type="entry name" value="RNA EXONUCLEASE REXO1 / RECO3 FAMILY MEMBER-RELATED"/>
    <property type="match status" value="1"/>
</dbReference>
<dbReference type="CDD" id="cd06145">
    <property type="entry name" value="REX1_like"/>
    <property type="match status" value="1"/>
</dbReference>
<dbReference type="InterPro" id="IPR013520">
    <property type="entry name" value="Ribonucl_H"/>
</dbReference>
<feature type="compositionally biased region" description="Basic and acidic residues" evidence="8">
    <location>
        <begin position="276"/>
        <end position="290"/>
    </location>
</feature>
<dbReference type="SUPFAM" id="SSF53098">
    <property type="entry name" value="Ribonuclease H-like"/>
    <property type="match status" value="1"/>
</dbReference>
<dbReference type="PROSITE" id="PS50103">
    <property type="entry name" value="ZF_C3H1"/>
    <property type="match status" value="1"/>
</dbReference>
<comment type="similarity">
    <text evidence="2">Belongs to the REXO1/REXO3 family.</text>
</comment>
<feature type="region of interest" description="Disordered" evidence="8">
    <location>
        <begin position="1188"/>
        <end position="1210"/>
    </location>
</feature>
<protein>
    <submittedName>
        <fullName evidence="11">RNA exonuclease 1 homolog</fullName>
    </submittedName>
</protein>
<dbReference type="Proteomes" id="UP000695022">
    <property type="component" value="Unplaced"/>
</dbReference>
<dbReference type="PANTHER" id="PTHR12801:SF115">
    <property type="entry name" value="FI18136P1-RELATED"/>
    <property type="match status" value="1"/>
</dbReference>
<feature type="domain" description="C3H1-type" evidence="9">
    <location>
        <begin position="7"/>
        <end position="33"/>
    </location>
</feature>
<keyword evidence="6" id="KW-0539">Nucleus</keyword>
<keyword evidence="3" id="KW-0540">Nuclease</keyword>
<evidence type="ECO:0000256" key="7">
    <source>
        <dbReference type="PROSITE-ProRule" id="PRU00723"/>
    </source>
</evidence>
<dbReference type="RefSeq" id="XP_014672441.1">
    <property type="nucleotide sequence ID" value="XM_014816955.1"/>
</dbReference>
<organism evidence="10 11">
    <name type="scientific">Priapulus caudatus</name>
    <name type="common">Priapulid worm</name>
    <dbReference type="NCBI Taxonomy" id="37621"/>
    <lineage>
        <taxon>Eukaryota</taxon>
        <taxon>Metazoa</taxon>
        <taxon>Ecdysozoa</taxon>
        <taxon>Scalidophora</taxon>
        <taxon>Priapulida</taxon>
        <taxon>Priapulimorpha</taxon>
        <taxon>Priapulimorphida</taxon>
        <taxon>Priapulidae</taxon>
        <taxon>Priapulus</taxon>
    </lineage>
</organism>
<evidence type="ECO:0000256" key="5">
    <source>
        <dbReference type="ARBA" id="ARBA00022839"/>
    </source>
</evidence>
<dbReference type="Gene3D" id="3.30.420.10">
    <property type="entry name" value="Ribonuclease H-like superfamily/Ribonuclease H"/>
    <property type="match status" value="1"/>
</dbReference>
<keyword evidence="4" id="KW-0378">Hydrolase</keyword>
<evidence type="ECO:0000313" key="10">
    <source>
        <dbReference type="Proteomes" id="UP000695022"/>
    </source>
</evidence>
<comment type="subcellular location">
    <subcellularLocation>
        <location evidence="1">Nucleus</location>
    </subcellularLocation>
</comment>
<feature type="region of interest" description="Disordered" evidence="8">
    <location>
        <begin position="993"/>
        <end position="1059"/>
    </location>
</feature>
<feature type="compositionally biased region" description="Polar residues" evidence="8">
    <location>
        <begin position="381"/>
        <end position="401"/>
    </location>
</feature>
<feature type="compositionally biased region" description="Basic and acidic residues" evidence="8">
    <location>
        <begin position="255"/>
        <end position="266"/>
    </location>
</feature>
<feature type="compositionally biased region" description="Basic residues" evidence="8">
    <location>
        <begin position="131"/>
        <end position="142"/>
    </location>
</feature>
<evidence type="ECO:0000256" key="2">
    <source>
        <dbReference type="ARBA" id="ARBA00006357"/>
    </source>
</evidence>
<feature type="compositionally biased region" description="Basic and acidic residues" evidence="8">
    <location>
        <begin position="161"/>
        <end position="170"/>
    </location>
</feature>
<name>A0ABM1EJS0_PRICU</name>
<dbReference type="SMART" id="SM00479">
    <property type="entry name" value="EXOIII"/>
    <property type="match status" value="1"/>
</dbReference>
<dbReference type="InterPro" id="IPR000571">
    <property type="entry name" value="Znf_CCCH"/>
</dbReference>
<dbReference type="InterPro" id="IPR047021">
    <property type="entry name" value="REXO1/3/4-like"/>
</dbReference>
<proteinExistence type="inferred from homology"/>
<sequence length="1533" mass="169242">MLPSSGYFRSVTCPYFKSGLCERPYCHYRHTVNKPDHSLPDRQSEAASLVVGAAKKDGRAVGEPGSEDLVHMVSSAIRQMQRVVEQVNSNSKTPDGLKQSKKALNTTYQPTPLAKLQKCKQGTDDSTLHERNRRPTVAKTRSKSSVPEYRPTPLNKLRQKVGRDVGKSSRIEYNPDGNTEKYIPPYSSPPKGPLYKPTRTSSESHRSGKSSIREKHEAYDPTAVKSVRSRNNSENDEGKHEQYDPTTIKSNRTRKGSENGEGKHEPYSPTAINVIESRKNSKNDSSKHEAYNPTATNNARSSSSSKHEPYDPESAGSVRISGTKKHDAYDPKECKSVGSDVHKHEAYIPAGGDRESSDVVTYVPTVTSASDSDMPYDPVASTPQEYVPTTSASVAPESQSDSEYDPTLISKSLKDARDVDTVKSSVNSDSKYQEYVPTSKKYTSLYSKPAAEDEYSPEFVSTNKYSVNDAYSTNKCNMDATSTAEGQIKCEQEYDPMSEGCTGESPRKKDSDIEYIPSCKSSSKYSIDVVRPCAPNMYDPLVNYRSNAVSTIPAVEQSVEHNSLGLVSDEATFSADEVADAECKVTCDKKHRSQEESATVNDEMHVSLNIDVMNEDGKSKSLSVKPRNKKSNDHKVSQPGHKQKKQHSSKDQRDEKDGEKLIKETRNRIKSDTNDTNDEKMHSSTDKVQSKHRHSHHRSSSSSSHKSSAKVHVPSDVNKSSTSHHKSDKLKSHDKPKSATKKDAGSASEKSKGDEHKHVKSSDRHRGTSVSESDRKTSSSGGKEKPLKTGEASRSHQRRDKPAIETRKRSSADLLSDAHEVASMPSSKKHKAAHTPVYSNTANIFDSFMTDASAEPNDEKGCEQVMQTYSKGDIYEISSDTEDDVWVISDGESGGDDAANMLDVDLDSHDTYEECLKIFKEPVKPKSSQSTPSVVNKFKKQETEASSSVSGRQRHAHPSTDGGARSKLIKQRPHCRLSPAQVMHNRFLQLQKAANEAKRSHAETVPRKQSSSVLPSSSSASGSIGSLHAPTTTTARPMIASGVGTNSGKKRLQHTPMQTASARGITALKKRSQLIRPEDRTAGRTIAKGSQRMAHTPLPAVLARPTIPSDYGSKVATNIRQRYLNLFIDEYIRICSNEAESHKKGLDEEKIVYDRSSTKGVYLNVAVHALKRLRDQVGQVLPSDVKKQNSKCVSKQPTHEENLGGRQATKTTYTLNRSGKHAQLDLSTEAELYKQLKPYLLTEKQLEDNGFPFMSPDKPGCAVLVTTTKAKSAGSANSLERLCCRCGNRFRVNAKGRYVTKDECVYHWGRPWKKKVAGAWITSYTCCSGDSNSEGCSVNKLHVIDVKSLTGFVKTLPKTPPLDGNFGVYALDCEMAYTTEGIELIRVTVVESDCKPVYETLVKPDHPVIDFNTRFSGIKEEDMLGVTTTLRDVQAVLLSRFNAQTILMGHSLESDLMALKLVHQSVVDTSVVFPHRLGPPFKRALRNLMAEHLKKIIQDSVDGHDSQEDAVACLELMIWKIKEDAKLGIPVTS</sequence>
<evidence type="ECO:0000256" key="4">
    <source>
        <dbReference type="ARBA" id="ARBA00022801"/>
    </source>
</evidence>
<feature type="region of interest" description="Disordered" evidence="8">
    <location>
        <begin position="612"/>
        <end position="835"/>
    </location>
</feature>
<keyword evidence="7" id="KW-0479">Metal-binding</keyword>
<dbReference type="GO" id="GO:0004527">
    <property type="term" value="F:exonuclease activity"/>
    <property type="evidence" value="ECO:0007669"/>
    <property type="project" value="UniProtKB-KW"/>
</dbReference>
<feature type="compositionally biased region" description="Basic and acidic residues" evidence="8">
    <location>
        <begin position="202"/>
        <end position="219"/>
    </location>
</feature>
<feature type="region of interest" description="Disordered" evidence="8">
    <location>
        <begin position="108"/>
        <end position="411"/>
    </location>
</feature>
<evidence type="ECO:0000256" key="3">
    <source>
        <dbReference type="ARBA" id="ARBA00022722"/>
    </source>
</evidence>
<dbReference type="InterPro" id="IPR036397">
    <property type="entry name" value="RNaseH_sf"/>
</dbReference>
<feature type="region of interest" description="Disordered" evidence="8">
    <location>
        <begin position="923"/>
        <end position="967"/>
    </location>
</feature>
<keyword evidence="7" id="KW-0863">Zinc-finger</keyword>
<evidence type="ECO:0000256" key="1">
    <source>
        <dbReference type="ARBA" id="ARBA00004123"/>
    </source>
</evidence>
<keyword evidence="10" id="KW-1185">Reference proteome</keyword>
<feature type="compositionally biased region" description="Basic and acidic residues" evidence="8">
    <location>
        <begin position="648"/>
        <end position="689"/>
    </location>
</feature>
<evidence type="ECO:0000256" key="6">
    <source>
        <dbReference type="ARBA" id="ARBA00023242"/>
    </source>
</evidence>
<feature type="compositionally biased region" description="Basic and acidic residues" evidence="8">
    <location>
        <begin position="121"/>
        <end position="130"/>
    </location>
</feature>
<feature type="compositionally biased region" description="Basic and acidic residues" evidence="8">
    <location>
        <begin position="729"/>
        <end position="820"/>
    </location>
</feature>
<feature type="compositionally biased region" description="Basic and acidic residues" evidence="8">
    <location>
        <begin position="324"/>
        <end position="357"/>
    </location>
</feature>
<evidence type="ECO:0000256" key="8">
    <source>
        <dbReference type="SAM" id="MobiDB-lite"/>
    </source>
</evidence>
<accession>A0ABM1EJS0</accession>
<feature type="compositionally biased region" description="Basic and acidic residues" evidence="8">
    <location>
        <begin position="231"/>
        <end position="243"/>
    </location>
</feature>
<gene>
    <name evidence="11" type="primary">LOC106812944</name>
</gene>
<feature type="compositionally biased region" description="Low complexity" evidence="8">
    <location>
        <begin position="1010"/>
        <end position="1026"/>
    </location>
</feature>
<feature type="compositionally biased region" description="Basic and acidic residues" evidence="8">
    <location>
        <begin position="995"/>
        <end position="1006"/>
    </location>
</feature>
<feature type="zinc finger region" description="C3H1-type" evidence="7">
    <location>
        <begin position="7"/>
        <end position="33"/>
    </location>
</feature>
<reference evidence="11" key="1">
    <citation type="submission" date="2025-08" db="UniProtKB">
        <authorList>
            <consortium name="RefSeq"/>
        </authorList>
    </citation>
    <scope>IDENTIFICATION</scope>
</reference>
<dbReference type="InterPro" id="IPR012337">
    <property type="entry name" value="RNaseH-like_sf"/>
</dbReference>
<dbReference type="GeneID" id="106812944"/>
<dbReference type="InterPro" id="IPR031736">
    <property type="entry name" value="REXO1-like_dom"/>
</dbReference>
<keyword evidence="5 11" id="KW-0269">Exonuclease</keyword>
<feature type="compositionally biased region" description="Basic residues" evidence="8">
    <location>
        <begin position="690"/>
        <end position="699"/>
    </location>
</feature>
<keyword evidence="7" id="KW-0862">Zinc</keyword>
<dbReference type="Pfam" id="PF15870">
    <property type="entry name" value="EloA-BP1"/>
    <property type="match status" value="1"/>
</dbReference>
<dbReference type="InterPro" id="IPR034922">
    <property type="entry name" value="REX1-like_exo"/>
</dbReference>
<evidence type="ECO:0000313" key="11">
    <source>
        <dbReference type="RefSeq" id="XP_014672441.1"/>
    </source>
</evidence>